<dbReference type="InterPro" id="IPR058018">
    <property type="entry name" value="AAA_lid_TANC1/2"/>
</dbReference>
<name>A0A8D8S2F0_9HEMI</name>
<feature type="repeat" description="ANK" evidence="4">
    <location>
        <begin position="586"/>
        <end position="618"/>
    </location>
</feature>
<feature type="repeat" description="ANK" evidence="4">
    <location>
        <begin position="789"/>
        <end position="821"/>
    </location>
</feature>
<feature type="repeat" description="ANK" evidence="4">
    <location>
        <begin position="652"/>
        <end position="684"/>
    </location>
</feature>
<dbReference type="InterPro" id="IPR036770">
    <property type="entry name" value="Ankyrin_rpt-contain_sf"/>
</dbReference>
<dbReference type="Pfam" id="PF25520">
    <property type="entry name" value="AAA_lid_TANC1"/>
    <property type="match status" value="1"/>
</dbReference>
<proteinExistence type="predicted"/>
<dbReference type="PROSITE" id="PS50297">
    <property type="entry name" value="ANK_REP_REGION"/>
    <property type="match status" value="12"/>
</dbReference>
<dbReference type="SUPFAM" id="SSF52540">
    <property type="entry name" value="P-loop containing nucleoside triphosphate hydrolases"/>
    <property type="match status" value="1"/>
</dbReference>
<keyword evidence="3 4" id="KW-0040">ANK repeat</keyword>
<evidence type="ECO:0000256" key="1">
    <source>
        <dbReference type="ARBA" id="ARBA00022553"/>
    </source>
</evidence>
<dbReference type="EMBL" id="HBUF01193616">
    <property type="protein sequence ID" value="CAG6659232.1"/>
    <property type="molecule type" value="Transcribed_RNA"/>
</dbReference>
<feature type="domain" description="TANC1/2-like AAA+ ATPase lid" evidence="7">
    <location>
        <begin position="225"/>
        <end position="307"/>
    </location>
</feature>
<feature type="repeat" description="ANK" evidence="4">
    <location>
        <begin position="685"/>
        <end position="722"/>
    </location>
</feature>
<feature type="repeat" description="ANK" evidence="4">
    <location>
        <begin position="756"/>
        <end position="788"/>
    </location>
</feature>
<evidence type="ECO:0000256" key="5">
    <source>
        <dbReference type="SAM" id="MobiDB-lite"/>
    </source>
</evidence>
<keyword evidence="2" id="KW-0677">Repeat</keyword>
<sequence>MTSDHSVQSKKFFCREWAFVKLVHCLESKTNPKPGNNGGALIIGGPGSGKTTLCKEIVFPSAESTSSQQHCLRNKLLAYHFCQSYDLATFSVNTFIHSLVEQFSSSDSPFSEAFSSIVQDESIASLLKSDQILQDADDVFKKALILPLAQIKHPKTSYFILVDSIDEAHITSKKSYLEKSSSSIADLLARNYHLFPPWLFLFCTVRRQSKSIKKMFLGFHKLSLDDLRKSHVIRDMQQYILLRLASEESLRVHMNRDTAEMLNQLHIKSNGCFLYLERVLDGISDGLIILREIKDIPGTLNGLYLWLSQRLLSTKQFLKIQPLLNIILSSLFPLTADDVFVKFSFTNPQITKQEYKKRLHLLRKIICVGTHESVILFHHSFSEWLLDVKHCTKRYLCSLNDGHFMHIAYLSQRSSILTPLEVYSLAYYLSRVEFHCNERLDSQFLATLWLMSLDLPEVDLSQYLDMDGKTLTLLASTGIISPVPCVEVKHVPSLEAKEVSDSPSSKSPVSTITMLDASNQSILHKLCAENNINMLKTFLKSCVELDLELEDNHGQTALNVAAHQGFLEAVQILLEAGANINHTDVEGWTSLRSAAWGGHSSVVKLLLDSGADVNCSDMGGRTALRAAAWGGHLEVVKLLLAGRANVNDADSEGRTALIASAYMGHADIVSAILEYDADINQQDNDGRTALSVAALCVPSADGYAKVVNILLEKGAKVDHEDKEGMTPLLVAAFEGHRDVCEILLENEADQDHIDKSGRTPLWAAASMGHAACVALLLFWGAYVDTIDAEGRTVLSVAAAQGNIDVVNQLLDRGLDEQHRDNCGWTPLHYAAIEGHEEVCRALLEAGAKVDQVDNDGRAPLILASQDGHLSLVEMFLDEYEANVNQKSHDGRTALRVAALEGHMKVVQCLLGHGADPNIKDADGRSTLYILALENRLPMAEYFMDPGRVDVECTDFEGRTALHVSAWQGHVEMVEILLRLGRANVNATDSENRTALHSAAWQGHAAIVNLLLQHKAIPDHACNQGATPLGIAAQEGHEACVRLLLHYGADPKHSDHCGRNAFRVAAKSGHDTVLRLLKQYADDTVSAHSSDCNELPVLVANDSPLASPESTAKRKSLMSCHSKSSSNHTNSTKSSHNEAPKITPLTFTQQLQLLTKGDKCRPLSSLFNRVQSPVYATPPHSPPEVNCNVQLTSSSIPSATDEHFSRDTHMRIILGNSKVGEKISKAASKASSSGLRLVGFHGRNSSNNSPHVATNSFQWKKETRL</sequence>
<dbReference type="InterPro" id="IPR056884">
    <property type="entry name" value="NPHP3-like_N"/>
</dbReference>
<protein>
    <submittedName>
        <fullName evidence="9">Ankyrin repeat domain-containing protein 50</fullName>
    </submittedName>
</protein>
<feature type="repeat" description="ANK" evidence="4">
    <location>
        <begin position="822"/>
        <end position="854"/>
    </location>
</feature>
<feature type="region of interest" description="Disordered" evidence="5">
    <location>
        <begin position="1102"/>
        <end position="1142"/>
    </location>
</feature>
<dbReference type="PANTHER" id="PTHR24198">
    <property type="entry name" value="ANKYRIN REPEAT AND PROTEIN KINASE DOMAIN-CONTAINING PROTEIN"/>
    <property type="match status" value="1"/>
</dbReference>
<dbReference type="EMBL" id="HBUF01193615">
    <property type="protein sequence ID" value="CAG6659230.1"/>
    <property type="molecule type" value="Transcribed_RNA"/>
</dbReference>
<feature type="repeat" description="ANK" evidence="4">
    <location>
        <begin position="990"/>
        <end position="1015"/>
    </location>
</feature>
<feature type="repeat" description="ANK" evidence="4">
    <location>
        <begin position="889"/>
        <end position="921"/>
    </location>
</feature>
<dbReference type="AlphaFoldDB" id="A0A8D8S2F0"/>
<dbReference type="EMBL" id="HBUF01567034">
    <property type="protein sequence ID" value="CAG6764944.1"/>
    <property type="molecule type" value="Transcribed_RNA"/>
</dbReference>
<dbReference type="EMBL" id="HBUF01048018">
    <property type="protein sequence ID" value="CAG6620576.1"/>
    <property type="molecule type" value="Transcribed_RNA"/>
</dbReference>
<feature type="domain" description="TANC1/2-like winged helix" evidence="8">
    <location>
        <begin position="310"/>
        <end position="438"/>
    </location>
</feature>
<feature type="domain" description="Nephrocystin 3-like N-terminal" evidence="6">
    <location>
        <begin position="40"/>
        <end position="179"/>
    </location>
</feature>
<dbReference type="EMBL" id="HBUF01193617">
    <property type="protein sequence ID" value="CAG6659234.1"/>
    <property type="molecule type" value="Transcribed_RNA"/>
</dbReference>
<dbReference type="Gene3D" id="3.40.50.300">
    <property type="entry name" value="P-loop containing nucleotide triphosphate hydrolases"/>
    <property type="match status" value="1"/>
</dbReference>
<dbReference type="Gene3D" id="1.25.40.20">
    <property type="entry name" value="Ankyrin repeat-containing domain"/>
    <property type="match status" value="5"/>
</dbReference>
<evidence type="ECO:0000259" key="7">
    <source>
        <dbReference type="Pfam" id="PF25520"/>
    </source>
</evidence>
<feature type="compositionally biased region" description="Polar residues" evidence="5">
    <location>
        <begin position="1242"/>
        <end position="1257"/>
    </location>
</feature>
<feature type="repeat" description="ANK" evidence="4">
    <location>
        <begin position="619"/>
        <end position="651"/>
    </location>
</feature>
<evidence type="ECO:0000256" key="3">
    <source>
        <dbReference type="ARBA" id="ARBA00023043"/>
    </source>
</evidence>
<dbReference type="EMBL" id="HBUF01398163">
    <property type="protein sequence ID" value="CAG6736117.1"/>
    <property type="molecule type" value="Transcribed_RNA"/>
</dbReference>
<evidence type="ECO:0000256" key="4">
    <source>
        <dbReference type="PROSITE-ProRule" id="PRU00023"/>
    </source>
</evidence>
<dbReference type="PANTHER" id="PTHR24198:SF165">
    <property type="entry name" value="ANKYRIN REPEAT-CONTAINING PROTEIN-RELATED"/>
    <property type="match status" value="1"/>
</dbReference>
<dbReference type="InterPro" id="IPR002110">
    <property type="entry name" value="Ankyrin_rpt"/>
</dbReference>
<feature type="compositionally biased region" description="Low complexity" evidence="5">
    <location>
        <begin position="1120"/>
        <end position="1133"/>
    </location>
</feature>
<dbReference type="Pfam" id="PF00023">
    <property type="entry name" value="Ank"/>
    <property type="match status" value="2"/>
</dbReference>
<dbReference type="InterPro" id="IPR027417">
    <property type="entry name" value="P-loop_NTPase"/>
</dbReference>
<evidence type="ECO:0000256" key="2">
    <source>
        <dbReference type="ARBA" id="ARBA00022737"/>
    </source>
</evidence>
<dbReference type="Pfam" id="PF24883">
    <property type="entry name" value="NPHP3_N"/>
    <property type="match status" value="1"/>
</dbReference>
<dbReference type="EMBL" id="HBUF01048019">
    <property type="protein sequence ID" value="CAG6620577.1"/>
    <property type="molecule type" value="Transcribed_RNA"/>
</dbReference>
<evidence type="ECO:0000313" key="9">
    <source>
        <dbReference type="EMBL" id="CAG6659234.1"/>
    </source>
</evidence>
<dbReference type="EMBL" id="HBUF01193618">
    <property type="protein sequence ID" value="CAG6659236.1"/>
    <property type="molecule type" value="Transcribed_RNA"/>
</dbReference>
<reference evidence="9" key="1">
    <citation type="submission" date="2021-05" db="EMBL/GenBank/DDBJ databases">
        <authorList>
            <person name="Alioto T."/>
            <person name="Alioto T."/>
            <person name="Gomez Garrido J."/>
        </authorList>
    </citation>
    <scope>NUCLEOTIDE SEQUENCE</scope>
</reference>
<dbReference type="SMART" id="SM00248">
    <property type="entry name" value="ANK"/>
    <property type="match status" value="17"/>
</dbReference>
<evidence type="ECO:0000259" key="8">
    <source>
        <dbReference type="Pfam" id="PF25521"/>
    </source>
</evidence>
<keyword evidence="1" id="KW-0597">Phosphoprotein</keyword>
<feature type="repeat" description="ANK" evidence="4">
    <location>
        <begin position="1023"/>
        <end position="1055"/>
    </location>
</feature>
<dbReference type="Pfam" id="PF25521">
    <property type="entry name" value="WHD_TANC1"/>
    <property type="match status" value="1"/>
</dbReference>
<dbReference type="SUPFAM" id="SSF48403">
    <property type="entry name" value="Ankyrin repeat"/>
    <property type="match status" value="2"/>
</dbReference>
<feature type="repeat" description="ANK" evidence="4">
    <location>
        <begin position="956"/>
        <end position="980"/>
    </location>
</feature>
<dbReference type="EMBL" id="HBUF01193614">
    <property type="protein sequence ID" value="CAG6659228.1"/>
    <property type="molecule type" value="Transcribed_RNA"/>
</dbReference>
<dbReference type="EMBL" id="HBUF01567035">
    <property type="protein sequence ID" value="CAG6764945.1"/>
    <property type="molecule type" value="Transcribed_RNA"/>
</dbReference>
<feature type="region of interest" description="Disordered" evidence="5">
    <location>
        <begin position="1240"/>
        <end position="1264"/>
    </location>
</feature>
<dbReference type="PRINTS" id="PR01415">
    <property type="entry name" value="ANKYRIN"/>
</dbReference>
<dbReference type="EMBL" id="HBUF01398164">
    <property type="protein sequence ID" value="CAG6736118.1"/>
    <property type="molecule type" value="Transcribed_RNA"/>
</dbReference>
<dbReference type="Pfam" id="PF13637">
    <property type="entry name" value="Ank_4"/>
    <property type="match status" value="2"/>
</dbReference>
<organism evidence="9">
    <name type="scientific">Cacopsylla melanoneura</name>
    <dbReference type="NCBI Taxonomy" id="428564"/>
    <lineage>
        <taxon>Eukaryota</taxon>
        <taxon>Metazoa</taxon>
        <taxon>Ecdysozoa</taxon>
        <taxon>Arthropoda</taxon>
        <taxon>Hexapoda</taxon>
        <taxon>Insecta</taxon>
        <taxon>Pterygota</taxon>
        <taxon>Neoptera</taxon>
        <taxon>Paraneoptera</taxon>
        <taxon>Hemiptera</taxon>
        <taxon>Sternorrhyncha</taxon>
        <taxon>Psylloidea</taxon>
        <taxon>Psyllidae</taxon>
        <taxon>Psyllinae</taxon>
        <taxon>Cacopsylla</taxon>
    </lineage>
</organism>
<dbReference type="PROSITE" id="PS50088">
    <property type="entry name" value="ANK_REPEAT"/>
    <property type="match status" value="14"/>
</dbReference>
<feature type="repeat" description="ANK" evidence="4">
    <location>
        <begin position="553"/>
        <end position="585"/>
    </location>
</feature>
<dbReference type="InterPro" id="IPR058056">
    <property type="entry name" value="WH_TANC1/2"/>
</dbReference>
<feature type="repeat" description="ANK" evidence="4">
    <location>
        <begin position="855"/>
        <end position="888"/>
    </location>
</feature>
<evidence type="ECO:0000259" key="6">
    <source>
        <dbReference type="Pfam" id="PF24883"/>
    </source>
</evidence>
<accession>A0A8D8S2F0</accession>
<dbReference type="EMBL" id="HBUF01398162">
    <property type="protein sequence ID" value="CAG6736116.1"/>
    <property type="molecule type" value="Transcribed_RNA"/>
</dbReference>
<feature type="repeat" description="ANK" evidence="4">
    <location>
        <begin position="723"/>
        <end position="755"/>
    </location>
</feature>
<dbReference type="EMBL" id="HBUF01567033">
    <property type="protein sequence ID" value="CAG6764943.1"/>
    <property type="molecule type" value="Transcribed_RNA"/>
</dbReference>
<dbReference type="Pfam" id="PF12796">
    <property type="entry name" value="Ank_2"/>
    <property type="match status" value="4"/>
</dbReference>